<proteinExistence type="predicted"/>
<evidence type="ECO:0000313" key="2">
    <source>
        <dbReference type="EMBL" id="KMP04548.1"/>
    </source>
</evidence>
<organism evidence="2 3">
    <name type="scientific">Coccidioides immitis RMSCC 2394</name>
    <dbReference type="NCBI Taxonomy" id="404692"/>
    <lineage>
        <taxon>Eukaryota</taxon>
        <taxon>Fungi</taxon>
        <taxon>Dikarya</taxon>
        <taxon>Ascomycota</taxon>
        <taxon>Pezizomycotina</taxon>
        <taxon>Eurotiomycetes</taxon>
        <taxon>Eurotiomycetidae</taxon>
        <taxon>Onygenales</taxon>
        <taxon>Onygenaceae</taxon>
        <taxon>Coccidioides</taxon>
    </lineage>
</organism>
<sequence length="182" mass="19797">MANGRASGGDDKATEKSLALLLHWPITCARPQRVKLPQFCSVGRHMRPPDNLAPGIVIGRCRPPPHRGLFPRQAAVLTAGRREASGRQRRGGEHTASDLQWASATTSGRQKHVARSGDNPNLARRNSWPHAAKPPGRTTGAKPSMRGPTFALLPIRPIVSYHVKMRQLNLFGINLGTFAADL</sequence>
<evidence type="ECO:0000313" key="3">
    <source>
        <dbReference type="Proteomes" id="UP000054565"/>
    </source>
</evidence>
<dbReference type="EMBL" id="DS028095">
    <property type="protein sequence ID" value="KMP04548.1"/>
    <property type="molecule type" value="Genomic_DNA"/>
</dbReference>
<gene>
    <name evidence="2" type="ORF">CIRG_04229</name>
</gene>
<protein>
    <submittedName>
        <fullName evidence="2">Uncharacterized protein</fullName>
    </submittedName>
</protein>
<reference evidence="3" key="1">
    <citation type="journal article" date="2010" name="Genome Res.">
        <title>Population genomic sequencing of Coccidioides fungi reveals recent hybridization and transposon control.</title>
        <authorList>
            <person name="Neafsey D.E."/>
            <person name="Barker B.M."/>
            <person name="Sharpton T.J."/>
            <person name="Stajich J.E."/>
            <person name="Park D.J."/>
            <person name="Whiston E."/>
            <person name="Hung C.-Y."/>
            <person name="McMahan C."/>
            <person name="White J."/>
            <person name="Sykes S."/>
            <person name="Heiman D."/>
            <person name="Young S."/>
            <person name="Zeng Q."/>
            <person name="Abouelleil A."/>
            <person name="Aftuck L."/>
            <person name="Bessette D."/>
            <person name="Brown A."/>
            <person name="FitzGerald M."/>
            <person name="Lui A."/>
            <person name="Macdonald J.P."/>
            <person name="Priest M."/>
            <person name="Orbach M.J."/>
            <person name="Galgiani J.N."/>
            <person name="Kirkland T.N."/>
            <person name="Cole G.T."/>
            <person name="Birren B.W."/>
            <person name="Henn M.R."/>
            <person name="Taylor J.W."/>
            <person name="Rounsley S.D."/>
        </authorList>
    </citation>
    <scope>NUCLEOTIDE SEQUENCE [LARGE SCALE GENOMIC DNA]</scope>
    <source>
        <strain evidence="3">RMSCC 2394</strain>
    </source>
</reference>
<feature type="compositionally biased region" description="Polar residues" evidence="1">
    <location>
        <begin position="97"/>
        <end position="108"/>
    </location>
</feature>
<accession>A0A0J6YCI5</accession>
<dbReference type="AlphaFoldDB" id="A0A0J6YCI5"/>
<dbReference type="Proteomes" id="UP000054565">
    <property type="component" value="Unassembled WGS sequence"/>
</dbReference>
<feature type="compositionally biased region" description="Basic and acidic residues" evidence="1">
    <location>
        <begin position="80"/>
        <end position="96"/>
    </location>
</feature>
<evidence type="ECO:0000256" key="1">
    <source>
        <dbReference type="SAM" id="MobiDB-lite"/>
    </source>
</evidence>
<name>A0A0J6YCI5_COCIT</name>
<feature type="region of interest" description="Disordered" evidence="1">
    <location>
        <begin position="80"/>
        <end position="147"/>
    </location>
</feature>